<evidence type="ECO:0000313" key="1">
    <source>
        <dbReference type="EMBL" id="QTA82782.1"/>
    </source>
</evidence>
<dbReference type="InterPro" id="IPR036866">
    <property type="entry name" value="RibonucZ/Hydroxyglut_hydro"/>
</dbReference>
<organism evidence="1 2">
    <name type="scientific">Desulfonema limicola</name>
    <dbReference type="NCBI Taxonomy" id="45656"/>
    <lineage>
        <taxon>Bacteria</taxon>
        <taxon>Pseudomonadati</taxon>
        <taxon>Thermodesulfobacteriota</taxon>
        <taxon>Desulfobacteria</taxon>
        <taxon>Desulfobacterales</taxon>
        <taxon>Desulfococcaceae</taxon>
        <taxon>Desulfonema</taxon>
    </lineage>
</organism>
<dbReference type="PANTHER" id="PTHR30619">
    <property type="entry name" value="DNA INTERNALIZATION/COMPETENCE PROTEIN COMEC/REC2"/>
    <property type="match status" value="1"/>
</dbReference>
<reference evidence="1" key="1">
    <citation type="journal article" date="2021" name="Microb. Physiol.">
        <title>Proteogenomic Insights into the Physiology of Marine, Sulfate-Reducing, Filamentous Desulfonema limicola and Desulfonema magnum.</title>
        <authorList>
            <person name="Schnaars V."/>
            <person name="Wohlbrand L."/>
            <person name="Scheve S."/>
            <person name="Hinrichs C."/>
            <person name="Reinhardt R."/>
            <person name="Rabus R."/>
        </authorList>
    </citation>
    <scope>NUCLEOTIDE SEQUENCE</scope>
    <source>
        <strain evidence="1">5ac10</strain>
    </source>
</reference>
<dbReference type="AlphaFoldDB" id="A0A975GIP5"/>
<dbReference type="PANTHER" id="PTHR30619:SF1">
    <property type="entry name" value="RECOMBINATION PROTEIN 2"/>
    <property type="match status" value="1"/>
</dbReference>
<dbReference type="Gene3D" id="3.60.15.10">
    <property type="entry name" value="Ribonuclease Z/Hydroxyacylglutathione hydrolase-like"/>
    <property type="match status" value="1"/>
</dbReference>
<proteinExistence type="predicted"/>
<gene>
    <name evidence="1" type="ORF">dnl_51660</name>
</gene>
<accession>A0A975GIP5</accession>
<evidence type="ECO:0000313" key="2">
    <source>
        <dbReference type="Proteomes" id="UP000663720"/>
    </source>
</evidence>
<protein>
    <submittedName>
        <fullName evidence="1">Ribonuclease domain-containing protein</fullName>
    </submittedName>
</protein>
<dbReference type="RefSeq" id="WP_207688669.1">
    <property type="nucleotide sequence ID" value="NZ_CP061799.1"/>
</dbReference>
<name>A0A975GIP5_9BACT</name>
<keyword evidence="2" id="KW-1185">Reference proteome</keyword>
<dbReference type="InterPro" id="IPR052159">
    <property type="entry name" value="Competence_DNA_uptake"/>
</dbReference>
<dbReference type="KEGG" id="dli:dnl_51660"/>
<dbReference type="Proteomes" id="UP000663720">
    <property type="component" value="Chromosome"/>
</dbReference>
<sequence length="370" mass="42190">MVNSPPLEHEVEITLFGTGYGECVLLHLLDNKWIIVDSCVNPLTRNVAPLEYLDSINVDSSKQVELLVVSHWHDDHIKGLSKIQEVCINAQLVLSQAMHQKEFFRFVNVIQQKKIYNYAGRNTDEIMRILENMLKRGERSGDFKCKWASMNTKLYSKKFKRNEVIEKKVTALSPLDNSITNALIEISKLIPEANTETRVNSNINPNFFAIALWISLGDIQILLGSDLEESAHPKGAWSIIANDDNNWQKAKADVFKIPHHGSQNAYCPLVYEKMLTNRHIAILTPFSKGKVNLPNDADIIRLKEQKCSHIYMACKNSGKIKKHDPVDKILNESTISRKTLNSFGSITLRKNVLDKSSDWQITKRHHAHEL</sequence>
<dbReference type="SUPFAM" id="SSF56281">
    <property type="entry name" value="Metallo-hydrolase/oxidoreductase"/>
    <property type="match status" value="1"/>
</dbReference>
<dbReference type="EMBL" id="CP061799">
    <property type="protein sequence ID" value="QTA82782.1"/>
    <property type="molecule type" value="Genomic_DNA"/>
</dbReference>